<sequence length="54" mass="5707">MFVRHDRSNGRGQAKKTDDQKSVSSAHLPKEGGGGAEKIGKAGVGWTEAVVQDQ</sequence>
<dbReference type="EMBL" id="BAABJE010000014">
    <property type="protein sequence ID" value="GAA4799318.1"/>
    <property type="molecule type" value="Genomic_DNA"/>
</dbReference>
<evidence type="ECO:0000256" key="1">
    <source>
        <dbReference type="SAM" id="MobiDB-lite"/>
    </source>
</evidence>
<evidence type="ECO:0000313" key="3">
    <source>
        <dbReference type="Proteomes" id="UP001499959"/>
    </source>
</evidence>
<protein>
    <submittedName>
        <fullName evidence="2">Uncharacterized protein</fullName>
    </submittedName>
</protein>
<gene>
    <name evidence="2" type="ORF">GCM10023307_27010</name>
</gene>
<organism evidence="2 3">
    <name type="scientific">Lysobacter hankyongensis</name>
    <dbReference type="NCBI Taxonomy" id="1176535"/>
    <lineage>
        <taxon>Bacteria</taxon>
        <taxon>Pseudomonadati</taxon>
        <taxon>Pseudomonadota</taxon>
        <taxon>Gammaproteobacteria</taxon>
        <taxon>Lysobacterales</taxon>
        <taxon>Lysobacteraceae</taxon>
        <taxon>Lysobacter</taxon>
    </lineage>
</organism>
<proteinExistence type="predicted"/>
<feature type="region of interest" description="Disordered" evidence="1">
    <location>
        <begin position="1"/>
        <end position="54"/>
    </location>
</feature>
<name>A0ABP9BUB3_9GAMM</name>
<dbReference type="Proteomes" id="UP001499959">
    <property type="component" value="Unassembled WGS sequence"/>
</dbReference>
<reference evidence="3" key="1">
    <citation type="journal article" date="2019" name="Int. J. Syst. Evol. Microbiol.">
        <title>The Global Catalogue of Microorganisms (GCM) 10K type strain sequencing project: providing services to taxonomists for standard genome sequencing and annotation.</title>
        <authorList>
            <consortium name="The Broad Institute Genomics Platform"/>
            <consortium name="The Broad Institute Genome Sequencing Center for Infectious Disease"/>
            <person name="Wu L."/>
            <person name="Ma J."/>
        </authorList>
    </citation>
    <scope>NUCLEOTIDE SEQUENCE [LARGE SCALE GENOMIC DNA]</scope>
    <source>
        <strain evidence="3">JCM 18204</strain>
    </source>
</reference>
<evidence type="ECO:0000313" key="2">
    <source>
        <dbReference type="EMBL" id="GAA4799318.1"/>
    </source>
</evidence>
<accession>A0ABP9BUB3</accession>
<feature type="compositionally biased region" description="Basic and acidic residues" evidence="1">
    <location>
        <begin position="1"/>
        <end position="21"/>
    </location>
</feature>
<comment type="caution">
    <text evidence="2">The sequence shown here is derived from an EMBL/GenBank/DDBJ whole genome shotgun (WGS) entry which is preliminary data.</text>
</comment>
<keyword evidence="3" id="KW-1185">Reference proteome</keyword>